<dbReference type="Proteomes" id="UP000242381">
    <property type="component" value="Unassembled WGS sequence"/>
</dbReference>
<dbReference type="EMBL" id="KV921261">
    <property type="protein sequence ID" value="ORE23054.1"/>
    <property type="molecule type" value="Genomic_DNA"/>
</dbReference>
<organism evidence="1 2">
    <name type="scientific">Rhizopus microsporus</name>
    <dbReference type="NCBI Taxonomy" id="58291"/>
    <lineage>
        <taxon>Eukaryota</taxon>
        <taxon>Fungi</taxon>
        <taxon>Fungi incertae sedis</taxon>
        <taxon>Mucoromycota</taxon>
        <taxon>Mucoromycotina</taxon>
        <taxon>Mucoromycetes</taxon>
        <taxon>Mucorales</taxon>
        <taxon>Mucorineae</taxon>
        <taxon>Rhizopodaceae</taxon>
        <taxon>Rhizopus</taxon>
    </lineage>
</organism>
<protein>
    <submittedName>
        <fullName evidence="1">Uncharacterized protein</fullName>
    </submittedName>
</protein>
<dbReference type="AlphaFoldDB" id="A0A1X0SFG0"/>
<gene>
    <name evidence="1" type="ORF">BCV71DRAFT_281107</name>
</gene>
<dbReference type="PROSITE" id="PS51257">
    <property type="entry name" value="PROKAR_LIPOPROTEIN"/>
    <property type="match status" value="1"/>
</dbReference>
<evidence type="ECO:0000313" key="1">
    <source>
        <dbReference type="EMBL" id="ORE23054.1"/>
    </source>
</evidence>
<accession>A0A1X0SFG0</accession>
<name>A0A1X0SFG0_RHIZD</name>
<reference evidence="1 2" key="1">
    <citation type="journal article" date="2016" name="Proc. Natl. Acad. Sci. U.S.A.">
        <title>Lipid metabolic changes in an early divergent fungus govern the establishment of a mutualistic symbiosis with endobacteria.</title>
        <authorList>
            <person name="Lastovetsky O.A."/>
            <person name="Gaspar M.L."/>
            <person name="Mondo S.J."/>
            <person name="LaButti K.M."/>
            <person name="Sandor L."/>
            <person name="Grigoriev I.V."/>
            <person name="Henry S.A."/>
            <person name="Pawlowska T.E."/>
        </authorList>
    </citation>
    <scope>NUCLEOTIDE SEQUENCE [LARGE SCALE GENOMIC DNA]</scope>
    <source>
        <strain evidence="1 2">ATCC 11559</strain>
    </source>
</reference>
<proteinExistence type="predicted"/>
<sequence>MRSVPLEKSHDSNRRLQTMNLQQPSHAIGSCSHLPVDEALVPPSSKSSEKIRKRNMMKTVKRWIAAAAQPRIMYVLSLFHYDELVYFILDTINSMKSLEKAVIIHYIRLIANTDSLQRFSDPFQKHCLVS</sequence>
<evidence type="ECO:0000313" key="2">
    <source>
        <dbReference type="Proteomes" id="UP000242381"/>
    </source>
</evidence>